<organism evidence="5 6">
    <name type="scientific">Pseudoduganella rivuli</name>
    <dbReference type="NCBI Taxonomy" id="2666085"/>
    <lineage>
        <taxon>Bacteria</taxon>
        <taxon>Pseudomonadati</taxon>
        <taxon>Pseudomonadota</taxon>
        <taxon>Betaproteobacteria</taxon>
        <taxon>Burkholderiales</taxon>
        <taxon>Oxalobacteraceae</taxon>
        <taxon>Telluria group</taxon>
        <taxon>Pseudoduganella</taxon>
    </lineage>
</organism>
<feature type="binding site" evidence="3">
    <location>
        <position position="190"/>
    </location>
    <ligand>
        <name>Zn(2+)</name>
        <dbReference type="ChEBI" id="CHEBI:29105"/>
        <label>1</label>
    </ligand>
</feature>
<dbReference type="InterPro" id="IPR011650">
    <property type="entry name" value="Peptidase_M20_dimer"/>
</dbReference>
<dbReference type="NCBIfam" id="TIGR01879">
    <property type="entry name" value="hydantase"/>
    <property type="match status" value="1"/>
</dbReference>
<dbReference type="EMBL" id="WKJJ01000019">
    <property type="protein sequence ID" value="MRV75272.1"/>
    <property type="molecule type" value="Genomic_DNA"/>
</dbReference>
<dbReference type="GO" id="GO:0046872">
    <property type="term" value="F:metal ion binding"/>
    <property type="evidence" value="ECO:0007669"/>
    <property type="project" value="UniProtKB-KW"/>
</dbReference>
<keyword evidence="6" id="KW-1185">Reference proteome</keyword>
<evidence type="ECO:0000313" key="6">
    <source>
        <dbReference type="Proteomes" id="UP000446768"/>
    </source>
</evidence>
<evidence type="ECO:0000313" key="5">
    <source>
        <dbReference type="EMBL" id="MRV75272.1"/>
    </source>
</evidence>
<dbReference type="Pfam" id="PF07687">
    <property type="entry name" value="M20_dimer"/>
    <property type="match status" value="1"/>
</dbReference>
<dbReference type="NCBIfam" id="NF009527">
    <property type="entry name" value="PRK12891.1"/>
    <property type="match status" value="1"/>
</dbReference>
<dbReference type="Proteomes" id="UP000446768">
    <property type="component" value="Unassembled WGS sequence"/>
</dbReference>
<feature type="binding site" evidence="3">
    <location>
        <position position="94"/>
    </location>
    <ligand>
        <name>Zn(2+)</name>
        <dbReference type="ChEBI" id="CHEBI:29105"/>
        <label>2</label>
    </ligand>
</feature>
<reference evidence="5 6" key="1">
    <citation type="submission" date="2019-11" db="EMBL/GenBank/DDBJ databases">
        <title>Novel species isolated from a subtropical stream in China.</title>
        <authorList>
            <person name="Lu H."/>
        </authorList>
    </citation>
    <scope>NUCLEOTIDE SEQUENCE [LARGE SCALE GENOMIC DNA]</scope>
    <source>
        <strain evidence="5 6">FT92W</strain>
    </source>
</reference>
<comment type="similarity">
    <text evidence="1">Belongs to the peptidase M20 family.</text>
</comment>
<evidence type="ECO:0000256" key="2">
    <source>
        <dbReference type="ARBA" id="ARBA00022801"/>
    </source>
</evidence>
<feature type="domain" description="Peptidase M20 dimerisation" evidence="4">
    <location>
        <begin position="211"/>
        <end position="308"/>
    </location>
</feature>
<dbReference type="NCBIfam" id="NF006771">
    <property type="entry name" value="PRK09290.1-5"/>
    <property type="match status" value="1"/>
</dbReference>
<dbReference type="RefSeq" id="WP_154379656.1">
    <property type="nucleotide sequence ID" value="NZ_WKJJ01000019.1"/>
</dbReference>
<dbReference type="CDD" id="cd03884">
    <property type="entry name" value="M20_bAS"/>
    <property type="match status" value="1"/>
</dbReference>
<comment type="cofactor">
    <cofactor evidence="3">
        <name>Zn(2+)</name>
        <dbReference type="ChEBI" id="CHEBI:29105"/>
    </cofactor>
    <text evidence="3">Binds 2 Zn(2+) ions per subunit.</text>
</comment>
<dbReference type="InterPro" id="IPR036264">
    <property type="entry name" value="Bact_exopeptidase_dim_dom"/>
</dbReference>
<dbReference type="SUPFAM" id="SSF55031">
    <property type="entry name" value="Bacterial exopeptidase dimerisation domain"/>
    <property type="match status" value="1"/>
</dbReference>
<sequence length="411" mass="44620">MNDLHINGDRLWSSLMELAKIGATEKGGVKRLTLTDLDKQGRDLVTGWARDAGLSITIDQIGNVFMRRDGEDNTLPPVMTGSHIDTQPTGGKFDGNYGVLAGLEVVRTLNDKGIKTRAPIEVAFWTNEEGSRFVPVMMGSGVFCGAFTLDHAYAAKDVEGKTVKGELERIGYKGDQVPGQHPIGAYFEAHIEQGPVLEDADKVIGVVPAVMGLSWYDCTVTGMEAHAGPTPMHLRKDAMQVSTRIIQEVVAIANRYPPYGRGTVGMMQVFPNSRNVIPGEVKFSIDLRNVNDALLNTMHEEMLAFVEKTRQETGLGIQIERVSYYPPCPFHPDCVDAVRKATAKLGYSTMDVVSGAGHDAIYAARVAPAGMIFVPCKDGISHNEIEDAKAEHLEAGCNVLLHAMLERAGVA</sequence>
<keyword evidence="3" id="KW-0479">Metal-binding</keyword>
<keyword evidence="3" id="KW-0862">Zinc</keyword>
<protein>
    <submittedName>
        <fullName evidence="5">Hydantoinase/carbamoylase family amidase</fullName>
        <ecNumber evidence="5">3.5.-.-</ecNumber>
    </submittedName>
</protein>
<feature type="binding site" evidence="3">
    <location>
        <position position="129"/>
    </location>
    <ligand>
        <name>Zn(2+)</name>
        <dbReference type="ChEBI" id="CHEBI:29105"/>
        <label>2</label>
    </ligand>
</feature>
<dbReference type="Gene3D" id="3.40.630.10">
    <property type="entry name" value="Zn peptidases"/>
    <property type="match status" value="1"/>
</dbReference>
<dbReference type="Pfam" id="PF01546">
    <property type="entry name" value="Peptidase_M20"/>
    <property type="match status" value="1"/>
</dbReference>
<feature type="binding site" evidence="3">
    <location>
        <position position="83"/>
    </location>
    <ligand>
        <name>Zn(2+)</name>
        <dbReference type="ChEBI" id="CHEBI:29105"/>
        <label>1</label>
    </ligand>
</feature>
<keyword evidence="2 5" id="KW-0378">Hydrolase</keyword>
<dbReference type="InterPro" id="IPR010158">
    <property type="entry name" value="Amidase_Cbmase"/>
</dbReference>
<dbReference type="Gene3D" id="3.30.70.360">
    <property type="match status" value="1"/>
</dbReference>
<feature type="binding site" evidence="3">
    <location>
        <position position="382"/>
    </location>
    <ligand>
        <name>Zn(2+)</name>
        <dbReference type="ChEBI" id="CHEBI:29105"/>
        <label>2</label>
    </ligand>
</feature>
<dbReference type="AlphaFoldDB" id="A0A7X2LWK9"/>
<dbReference type="PIRSF" id="PIRSF001235">
    <property type="entry name" value="Amidase_carbamoylase"/>
    <property type="match status" value="1"/>
</dbReference>
<proteinExistence type="inferred from homology"/>
<dbReference type="InterPro" id="IPR002933">
    <property type="entry name" value="Peptidase_M20"/>
</dbReference>
<evidence type="ECO:0000256" key="1">
    <source>
        <dbReference type="ARBA" id="ARBA00006153"/>
    </source>
</evidence>
<feature type="binding site" evidence="3">
    <location>
        <position position="94"/>
    </location>
    <ligand>
        <name>Zn(2+)</name>
        <dbReference type="ChEBI" id="CHEBI:29105"/>
        <label>1</label>
    </ligand>
</feature>
<dbReference type="EC" id="3.5.-.-" evidence="5"/>
<dbReference type="PANTHER" id="PTHR32494">
    <property type="entry name" value="ALLANTOATE DEIMINASE-RELATED"/>
    <property type="match status" value="1"/>
</dbReference>
<dbReference type="NCBIfam" id="NF006769">
    <property type="entry name" value="PRK09290.1-3"/>
    <property type="match status" value="1"/>
</dbReference>
<gene>
    <name evidence="5" type="ORF">GJ700_26495</name>
</gene>
<dbReference type="PANTHER" id="PTHR32494:SF5">
    <property type="entry name" value="ALLANTOATE AMIDOHYDROLASE"/>
    <property type="match status" value="1"/>
</dbReference>
<dbReference type="GO" id="GO:0016813">
    <property type="term" value="F:hydrolase activity, acting on carbon-nitrogen (but not peptide) bonds, in linear amidines"/>
    <property type="evidence" value="ECO:0007669"/>
    <property type="project" value="InterPro"/>
</dbReference>
<evidence type="ECO:0000259" key="4">
    <source>
        <dbReference type="Pfam" id="PF07687"/>
    </source>
</evidence>
<comment type="caution">
    <text evidence="5">The sequence shown here is derived from an EMBL/GenBank/DDBJ whole genome shotgun (WGS) entry which is preliminary data.</text>
</comment>
<accession>A0A7X2LWK9</accession>
<name>A0A7X2LWK9_9BURK</name>
<dbReference type="SUPFAM" id="SSF53187">
    <property type="entry name" value="Zn-dependent exopeptidases"/>
    <property type="match status" value="1"/>
</dbReference>
<evidence type="ECO:0000256" key="3">
    <source>
        <dbReference type="PIRSR" id="PIRSR001235-1"/>
    </source>
</evidence>